<organism evidence="16 17">
    <name type="scientific">Acorus gramineus</name>
    <name type="common">Dwarf sweet flag</name>
    <dbReference type="NCBI Taxonomy" id="55184"/>
    <lineage>
        <taxon>Eukaryota</taxon>
        <taxon>Viridiplantae</taxon>
        <taxon>Streptophyta</taxon>
        <taxon>Embryophyta</taxon>
        <taxon>Tracheophyta</taxon>
        <taxon>Spermatophyta</taxon>
        <taxon>Magnoliopsida</taxon>
        <taxon>Liliopsida</taxon>
        <taxon>Acoraceae</taxon>
        <taxon>Acorus</taxon>
    </lineage>
</organism>
<proteinExistence type="predicted"/>
<evidence type="ECO:0000256" key="7">
    <source>
        <dbReference type="ARBA" id="ARBA00022723"/>
    </source>
</evidence>
<keyword evidence="5" id="KW-0808">Transferase</keyword>
<sequence>MTPPPMPPASDLAPYYYSVFGIVCAAILLIAYNIATIGWCFGGRCLTRFLCYRFSRSSDIETATGDHGLPVSKYHKEESARSHESDSECSVCLSVFVDGEDVRQLPECKHSFHAPCIDMWLYSHSNCPLCRASITTPSSSVRTDAGGEDSIGLP</sequence>
<comment type="subcellular location">
    <subcellularLocation>
        <location evidence="2">Membrane</location>
        <topology evidence="2">Single-pass membrane protein</topology>
    </subcellularLocation>
</comment>
<keyword evidence="11 14" id="KW-1133">Transmembrane helix</keyword>
<evidence type="ECO:0000256" key="8">
    <source>
        <dbReference type="ARBA" id="ARBA00022771"/>
    </source>
</evidence>
<evidence type="ECO:0000256" key="12">
    <source>
        <dbReference type="ARBA" id="ARBA00023136"/>
    </source>
</evidence>
<feature type="transmembrane region" description="Helical" evidence="14">
    <location>
        <begin position="15"/>
        <end position="41"/>
    </location>
</feature>
<dbReference type="Proteomes" id="UP001179952">
    <property type="component" value="Unassembled WGS sequence"/>
</dbReference>
<dbReference type="SMART" id="SM00184">
    <property type="entry name" value="RING"/>
    <property type="match status" value="1"/>
</dbReference>
<comment type="caution">
    <text evidence="16">The sequence shown here is derived from an EMBL/GenBank/DDBJ whole genome shotgun (WGS) entry which is preliminary data.</text>
</comment>
<feature type="domain" description="RING-type" evidence="15">
    <location>
        <begin position="89"/>
        <end position="131"/>
    </location>
</feature>
<dbReference type="Gene3D" id="3.30.40.10">
    <property type="entry name" value="Zinc/RING finger domain, C3HC4 (zinc finger)"/>
    <property type="match status" value="1"/>
</dbReference>
<dbReference type="GO" id="GO:0061630">
    <property type="term" value="F:ubiquitin protein ligase activity"/>
    <property type="evidence" value="ECO:0007669"/>
    <property type="project" value="UniProtKB-EC"/>
</dbReference>
<dbReference type="Pfam" id="PF13639">
    <property type="entry name" value="zf-RING_2"/>
    <property type="match status" value="1"/>
</dbReference>
<dbReference type="GO" id="GO:0016020">
    <property type="term" value="C:membrane"/>
    <property type="evidence" value="ECO:0007669"/>
    <property type="project" value="UniProtKB-SubCell"/>
</dbReference>
<evidence type="ECO:0000259" key="15">
    <source>
        <dbReference type="PROSITE" id="PS50089"/>
    </source>
</evidence>
<dbReference type="InterPro" id="IPR001841">
    <property type="entry name" value="Znf_RING"/>
</dbReference>
<dbReference type="EC" id="2.3.2.27" evidence="4"/>
<evidence type="ECO:0000256" key="9">
    <source>
        <dbReference type="ARBA" id="ARBA00022786"/>
    </source>
</evidence>
<dbReference type="GO" id="GO:0008270">
    <property type="term" value="F:zinc ion binding"/>
    <property type="evidence" value="ECO:0007669"/>
    <property type="project" value="UniProtKB-KW"/>
</dbReference>
<keyword evidence="7" id="KW-0479">Metal-binding</keyword>
<evidence type="ECO:0000256" key="4">
    <source>
        <dbReference type="ARBA" id="ARBA00012483"/>
    </source>
</evidence>
<protein>
    <recommendedName>
        <fullName evidence="4">RING-type E3 ubiquitin transferase</fullName>
        <ecNumber evidence="4">2.3.2.27</ecNumber>
    </recommendedName>
</protein>
<dbReference type="EMBL" id="JAUJYN010000104">
    <property type="protein sequence ID" value="KAK1256596.1"/>
    <property type="molecule type" value="Genomic_DNA"/>
</dbReference>
<evidence type="ECO:0000256" key="6">
    <source>
        <dbReference type="ARBA" id="ARBA00022692"/>
    </source>
</evidence>
<dbReference type="AlphaFoldDB" id="A0AAV8ZWU3"/>
<gene>
    <name evidence="16" type="ORF">QJS04_geneDACA024537</name>
</gene>
<reference evidence="16" key="2">
    <citation type="submission" date="2023-06" db="EMBL/GenBank/DDBJ databases">
        <authorList>
            <person name="Ma L."/>
            <person name="Liu K.-W."/>
            <person name="Li Z."/>
            <person name="Hsiao Y.-Y."/>
            <person name="Qi Y."/>
            <person name="Fu T."/>
            <person name="Tang G."/>
            <person name="Zhang D."/>
            <person name="Sun W.-H."/>
            <person name="Liu D.-K."/>
            <person name="Li Y."/>
            <person name="Chen G.-Z."/>
            <person name="Liu X.-D."/>
            <person name="Liao X.-Y."/>
            <person name="Jiang Y.-T."/>
            <person name="Yu X."/>
            <person name="Hao Y."/>
            <person name="Huang J."/>
            <person name="Zhao X.-W."/>
            <person name="Ke S."/>
            <person name="Chen Y.-Y."/>
            <person name="Wu W.-L."/>
            <person name="Hsu J.-L."/>
            <person name="Lin Y.-F."/>
            <person name="Huang M.-D."/>
            <person name="Li C.-Y."/>
            <person name="Huang L."/>
            <person name="Wang Z.-W."/>
            <person name="Zhao X."/>
            <person name="Zhong W.-Y."/>
            <person name="Peng D.-H."/>
            <person name="Ahmad S."/>
            <person name="Lan S."/>
            <person name="Zhang J.-S."/>
            <person name="Tsai W.-C."/>
            <person name="Van De Peer Y."/>
            <person name="Liu Z.-J."/>
        </authorList>
    </citation>
    <scope>NUCLEOTIDE SEQUENCE</scope>
    <source>
        <strain evidence="16">SCP</strain>
        <tissue evidence="16">Leaves</tissue>
    </source>
</reference>
<evidence type="ECO:0000256" key="5">
    <source>
        <dbReference type="ARBA" id="ARBA00022679"/>
    </source>
</evidence>
<keyword evidence="8 13" id="KW-0863">Zinc-finger</keyword>
<dbReference type="InterPro" id="IPR013083">
    <property type="entry name" value="Znf_RING/FYVE/PHD"/>
</dbReference>
<dbReference type="GO" id="GO:0016567">
    <property type="term" value="P:protein ubiquitination"/>
    <property type="evidence" value="ECO:0007669"/>
    <property type="project" value="InterPro"/>
</dbReference>
<comment type="pathway">
    <text evidence="3">Protein modification; protein ubiquitination.</text>
</comment>
<evidence type="ECO:0000313" key="17">
    <source>
        <dbReference type="Proteomes" id="UP001179952"/>
    </source>
</evidence>
<dbReference type="PANTHER" id="PTHR46913:SF1">
    <property type="entry name" value="RING-H2 FINGER PROTEIN ATL16"/>
    <property type="match status" value="1"/>
</dbReference>
<evidence type="ECO:0000313" key="16">
    <source>
        <dbReference type="EMBL" id="KAK1256596.1"/>
    </source>
</evidence>
<evidence type="ECO:0000256" key="11">
    <source>
        <dbReference type="ARBA" id="ARBA00022989"/>
    </source>
</evidence>
<dbReference type="CDD" id="cd16461">
    <property type="entry name" value="RING-H2_EL5-like"/>
    <property type="match status" value="1"/>
</dbReference>
<reference evidence="16" key="1">
    <citation type="journal article" date="2023" name="Nat. Commun.">
        <title>Diploid and tetraploid genomes of Acorus and the evolution of monocots.</title>
        <authorList>
            <person name="Ma L."/>
            <person name="Liu K.W."/>
            <person name="Li Z."/>
            <person name="Hsiao Y.Y."/>
            <person name="Qi Y."/>
            <person name="Fu T."/>
            <person name="Tang G.D."/>
            <person name="Zhang D."/>
            <person name="Sun W.H."/>
            <person name="Liu D.K."/>
            <person name="Li Y."/>
            <person name="Chen G.Z."/>
            <person name="Liu X.D."/>
            <person name="Liao X.Y."/>
            <person name="Jiang Y.T."/>
            <person name="Yu X."/>
            <person name="Hao Y."/>
            <person name="Huang J."/>
            <person name="Zhao X.W."/>
            <person name="Ke S."/>
            <person name="Chen Y.Y."/>
            <person name="Wu W.L."/>
            <person name="Hsu J.L."/>
            <person name="Lin Y.F."/>
            <person name="Huang M.D."/>
            <person name="Li C.Y."/>
            <person name="Huang L."/>
            <person name="Wang Z.W."/>
            <person name="Zhao X."/>
            <person name="Zhong W.Y."/>
            <person name="Peng D.H."/>
            <person name="Ahmad S."/>
            <person name="Lan S."/>
            <person name="Zhang J.S."/>
            <person name="Tsai W.C."/>
            <person name="Van de Peer Y."/>
            <person name="Liu Z.J."/>
        </authorList>
    </citation>
    <scope>NUCLEOTIDE SEQUENCE</scope>
    <source>
        <strain evidence="16">SCP</strain>
    </source>
</reference>
<dbReference type="InterPro" id="IPR044600">
    <property type="entry name" value="ATL1/ATL16-like"/>
</dbReference>
<evidence type="ECO:0000256" key="13">
    <source>
        <dbReference type="PROSITE-ProRule" id="PRU00175"/>
    </source>
</evidence>
<keyword evidence="17" id="KW-1185">Reference proteome</keyword>
<evidence type="ECO:0000256" key="1">
    <source>
        <dbReference type="ARBA" id="ARBA00000900"/>
    </source>
</evidence>
<comment type="catalytic activity">
    <reaction evidence="1">
        <text>S-ubiquitinyl-[E2 ubiquitin-conjugating enzyme]-L-cysteine + [acceptor protein]-L-lysine = [E2 ubiquitin-conjugating enzyme]-L-cysteine + N(6)-ubiquitinyl-[acceptor protein]-L-lysine.</text>
        <dbReference type="EC" id="2.3.2.27"/>
    </reaction>
</comment>
<dbReference type="SUPFAM" id="SSF57850">
    <property type="entry name" value="RING/U-box"/>
    <property type="match status" value="1"/>
</dbReference>
<evidence type="ECO:0000256" key="3">
    <source>
        <dbReference type="ARBA" id="ARBA00004906"/>
    </source>
</evidence>
<dbReference type="PANTHER" id="PTHR46913">
    <property type="entry name" value="RING-H2 FINGER PROTEIN ATL16"/>
    <property type="match status" value="1"/>
</dbReference>
<evidence type="ECO:0000256" key="2">
    <source>
        <dbReference type="ARBA" id="ARBA00004167"/>
    </source>
</evidence>
<keyword evidence="10" id="KW-0862">Zinc</keyword>
<dbReference type="PROSITE" id="PS50089">
    <property type="entry name" value="ZF_RING_2"/>
    <property type="match status" value="1"/>
</dbReference>
<evidence type="ECO:0000256" key="14">
    <source>
        <dbReference type="SAM" id="Phobius"/>
    </source>
</evidence>
<accession>A0AAV8ZWU3</accession>
<evidence type="ECO:0000256" key="10">
    <source>
        <dbReference type="ARBA" id="ARBA00022833"/>
    </source>
</evidence>
<name>A0AAV8ZWU3_ACOGR</name>
<keyword evidence="12 14" id="KW-0472">Membrane</keyword>
<keyword evidence="6 14" id="KW-0812">Transmembrane</keyword>
<keyword evidence="9" id="KW-0833">Ubl conjugation pathway</keyword>